<organism evidence="1 2">
    <name type="scientific">Perkinsus olseni</name>
    <name type="common">Perkinsus atlanticus</name>
    <dbReference type="NCBI Taxonomy" id="32597"/>
    <lineage>
        <taxon>Eukaryota</taxon>
        <taxon>Sar</taxon>
        <taxon>Alveolata</taxon>
        <taxon>Perkinsozoa</taxon>
        <taxon>Perkinsea</taxon>
        <taxon>Perkinsida</taxon>
        <taxon>Perkinsidae</taxon>
        <taxon>Perkinsus</taxon>
    </lineage>
</organism>
<protein>
    <submittedName>
        <fullName evidence="1">Uncharacterized protein</fullName>
    </submittedName>
</protein>
<dbReference type="Proteomes" id="UP000541610">
    <property type="component" value="Unassembled WGS sequence"/>
</dbReference>
<comment type="caution">
    <text evidence="1">The sequence shown here is derived from an EMBL/GenBank/DDBJ whole genome shotgun (WGS) entry which is preliminary data.</text>
</comment>
<sequence length="110" mass="11649">MAAGLGFGVRRSGAELDSVIGPAYTSDCPNTPGPCAKRLAAQLRVLLDLKSSSVDGTSLKTVRDPAEQDPEGLIWDSQVRHTIVKEGFLYPREAGSYVGYGVHSTASAQQ</sequence>
<evidence type="ECO:0000313" key="1">
    <source>
        <dbReference type="EMBL" id="KAF4680020.1"/>
    </source>
</evidence>
<gene>
    <name evidence="1" type="ORF">FOZ60_014175</name>
</gene>
<dbReference type="AlphaFoldDB" id="A0A7J6N951"/>
<dbReference type="EMBL" id="JABANP010000659">
    <property type="protein sequence ID" value="KAF4680020.1"/>
    <property type="molecule type" value="Genomic_DNA"/>
</dbReference>
<reference evidence="1 2" key="1">
    <citation type="submission" date="2020-04" db="EMBL/GenBank/DDBJ databases">
        <title>Perkinsus olseni comparative genomics.</title>
        <authorList>
            <person name="Bogema D.R."/>
        </authorList>
    </citation>
    <scope>NUCLEOTIDE SEQUENCE [LARGE SCALE GENOMIC DNA]</scope>
    <source>
        <strain evidence="1">00978-12</strain>
    </source>
</reference>
<proteinExistence type="predicted"/>
<accession>A0A7J6N951</accession>
<evidence type="ECO:0000313" key="2">
    <source>
        <dbReference type="Proteomes" id="UP000541610"/>
    </source>
</evidence>
<name>A0A7J6N951_PEROL</name>